<evidence type="ECO:0000256" key="2">
    <source>
        <dbReference type="SAM" id="MobiDB-lite"/>
    </source>
</evidence>
<dbReference type="InterPro" id="IPR001138">
    <property type="entry name" value="Zn2Cys6_DnaBD"/>
</dbReference>
<dbReference type="EMBL" id="CP138582">
    <property type="protein sequence ID" value="WPG99854.1"/>
    <property type="molecule type" value="Genomic_DNA"/>
</dbReference>
<keyword evidence="1" id="KW-0539">Nucleus</keyword>
<sequence>MDVSNMLSAGVHDSAEESDSRRLSHQYPMRHTNPHQDVDYRTGAYNGNGHRMSRASQPGSAAPGYPRHSPVKKDQKHVVFQLIDHSDPRIQARLPMRVMISQHDTIDSIVMTVKNFYGLWEYGVSFENKDGVSIIAAYENFENDMIVYVRTVLQVQPAMNDNARDTGSAKKPTLGAPFEMRPPHLNSNYSPSRSAARSAGIRSVSPHSETGMRSMSAALGGKPRIHRSKSKDNSLLGDADGYSSGDNDAGSVTSSRRSKQEQVNAEISVDNIVEGGRRKRAFESSELPLFVPPQVPISTSISSISPQRRNGPGNAASPNVYSHQRTFSYPQQPLPSPQSYGSASNANYTGLGNGFNGTYKQPYRQLRGGRPSHSSSRASNGGILPTPDPTVGSVISDEDVAMQLMRLGDPTAFSHGRTSTSTVDDTMSGKAEAASSDEEDEEEDVEENIPPAVPRFTDHDTGPQRKKQRVVNELPSDITSGDEYEDHRDGTFSATVEQDGERRHSKSKGVKQTSKPRANSMAKPKHKATGQSNAPMSPVSQSVASRKASVASTINFHHQLGADEEDLSSKPRCQRCRKSKKGCDRQRPCGRCKDAGIGIEGCVSEDEGNGRKGRYGRHMGVPVKKGEGSVDGDSVVSQAQSHAPSGHYFLAPALPDKNNKKRKR</sequence>
<dbReference type="GO" id="GO:0000981">
    <property type="term" value="F:DNA-binding transcription factor activity, RNA polymerase II-specific"/>
    <property type="evidence" value="ECO:0007669"/>
    <property type="project" value="InterPro"/>
</dbReference>
<feature type="compositionally biased region" description="Acidic residues" evidence="2">
    <location>
        <begin position="435"/>
        <end position="447"/>
    </location>
</feature>
<evidence type="ECO:0000256" key="1">
    <source>
        <dbReference type="ARBA" id="ARBA00023242"/>
    </source>
</evidence>
<keyword evidence="5" id="KW-1185">Reference proteome</keyword>
<feature type="region of interest" description="Disordered" evidence="2">
    <location>
        <begin position="292"/>
        <end position="393"/>
    </location>
</feature>
<name>A0AAQ3M2X5_9PEZI</name>
<feature type="compositionally biased region" description="Polar residues" evidence="2">
    <location>
        <begin position="416"/>
        <end position="425"/>
    </location>
</feature>
<evidence type="ECO:0000313" key="5">
    <source>
        <dbReference type="Proteomes" id="UP001303373"/>
    </source>
</evidence>
<dbReference type="Proteomes" id="UP001303373">
    <property type="component" value="Chromosome 3"/>
</dbReference>
<feature type="domain" description="Zn(2)-C6 fungal-type" evidence="3">
    <location>
        <begin position="572"/>
        <end position="604"/>
    </location>
</feature>
<accession>A0AAQ3M2X5</accession>
<evidence type="ECO:0000259" key="3">
    <source>
        <dbReference type="PROSITE" id="PS50048"/>
    </source>
</evidence>
<feature type="region of interest" description="Disordered" evidence="2">
    <location>
        <begin position="600"/>
        <end position="664"/>
    </location>
</feature>
<reference evidence="4 5" key="1">
    <citation type="submission" date="2023-11" db="EMBL/GenBank/DDBJ databases">
        <title>An acidophilic fungus is an integral part of prey digestion in a carnivorous sundew plant.</title>
        <authorList>
            <person name="Tsai I.J."/>
        </authorList>
    </citation>
    <scope>NUCLEOTIDE SEQUENCE [LARGE SCALE GENOMIC DNA]</scope>
    <source>
        <strain evidence="4">169a</strain>
    </source>
</reference>
<gene>
    <name evidence="4" type="ORF">R9X50_00267400</name>
</gene>
<feature type="region of interest" description="Disordered" evidence="2">
    <location>
        <begin position="1"/>
        <end position="71"/>
    </location>
</feature>
<feature type="compositionally biased region" description="Polar residues" evidence="2">
    <location>
        <begin position="316"/>
        <end position="327"/>
    </location>
</feature>
<feature type="region of interest" description="Disordered" evidence="2">
    <location>
        <begin position="562"/>
        <end position="587"/>
    </location>
</feature>
<feature type="compositionally biased region" description="Low complexity" evidence="2">
    <location>
        <begin position="296"/>
        <end position="307"/>
    </location>
</feature>
<feature type="compositionally biased region" description="Polar residues" evidence="2">
    <location>
        <begin position="529"/>
        <end position="550"/>
    </location>
</feature>
<feature type="compositionally biased region" description="Basic and acidic residues" evidence="2">
    <location>
        <begin position="13"/>
        <end position="22"/>
    </location>
</feature>
<proteinExistence type="predicted"/>
<evidence type="ECO:0000313" key="4">
    <source>
        <dbReference type="EMBL" id="WPG99854.1"/>
    </source>
</evidence>
<dbReference type="AlphaFoldDB" id="A0AAQ3M2X5"/>
<feature type="compositionally biased region" description="Polar residues" evidence="2">
    <location>
        <begin position="244"/>
        <end position="265"/>
    </location>
</feature>
<organism evidence="4 5">
    <name type="scientific">Acrodontium crateriforme</name>
    <dbReference type="NCBI Taxonomy" id="150365"/>
    <lineage>
        <taxon>Eukaryota</taxon>
        <taxon>Fungi</taxon>
        <taxon>Dikarya</taxon>
        <taxon>Ascomycota</taxon>
        <taxon>Pezizomycotina</taxon>
        <taxon>Dothideomycetes</taxon>
        <taxon>Dothideomycetidae</taxon>
        <taxon>Mycosphaerellales</taxon>
        <taxon>Teratosphaeriaceae</taxon>
        <taxon>Acrodontium</taxon>
    </lineage>
</organism>
<dbReference type="GO" id="GO:0008270">
    <property type="term" value="F:zinc ion binding"/>
    <property type="evidence" value="ECO:0007669"/>
    <property type="project" value="InterPro"/>
</dbReference>
<feature type="region of interest" description="Disordered" evidence="2">
    <location>
        <begin position="161"/>
        <end position="270"/>
    </location>
</feature>
<dbReference type="PROSITE" id="PS50048">
    <property type="entry name" value="ZN2_CY6_FUNGAL_2"/>
    <property type="match status" value="1"/>
</dbReference>
<dbReference type="CDD" id="cd00067">
    <property type="entry name" value="GAL4"/>
    <property type="match status" value="1"/>
</dbReference>
<dbReference type="SMART" id="SM00066">
    <property type="entry name" value="GAL4"/>
    <property type="match status" value="1"/>
</dbReference>
<protein>
    <submittedName>
        <fullName evidence="4">Transcriptional regulatory protein C56F2.05c</fullName>
    </submittedName>
</protein>
<feature type="region of interest" description="Disordered" evidence="2">
    <location>
        <begin position="410"/>
        <end position="550"/>
    </location>
</feature>
<feature type="compositionally biased region" description="Low complexity" evidence="2">
    <location>
        <begin position="187"/>
        <end position="205"/>
    </location>
</feature>